<evidence type="ECO:0000259" key="1">
    <source>
        <dbReference type="PROSITE" id="PS51186"/>
    </source>
</evidence>
<organism evidence="2 3">
    <name type="scientific">Brachybacterium halotolerans</name>
    <dbReference type="NCBI Taxonomy" id="2795215"/>
    <lineage>
        <taxon>Bacteria</taxon>
        <taxon>Bacillati</taxon>
        <taxon>Actinomycetota</taxon>
        <taxon>Actinomycetes</taxon>
        <taxon>Micrococcales</taxon>
        <taxon>Dermabacteraceae</taxon>
        <taxon>Brachybacterium</taxon>
    </lineage>
</organism>
<comment type="caution">
    <text evidence="2">The sequence shown here is derived from an EMBL/GenBank/DDBJ whole genome shotgun (WGS) entry which is preliminary data.</text>
</comment>
<dbReference type="SUPFAM" id="SSF55729">
    <property type="entry name" value="Acyl-CoA N-acyltransferases (Nat)"/>
    <property type="match status" value="1"/>
</dbReference>
<reference evidence="2 3" key="1">
    <citation type="submission" date="2020-12" db="EMBL/GenBank/DDBJ databases">
        <title>Brachybacterium sp. MASK1Z-5, whole genome shotgun sequence.</title>
        <authorList>
            <person name="Tuo L."/>
        </authorList>
    </citation>
    <scope>NUCLEOTIDE SEQUENCE [LARGE SCALE GENOMIC DNA]</scope>
    <source>
        <strain evidence="2 3">MASK1Z-5</strain>
    </source>
</reference>
<dbReference type="InterPro" id="IPR016181">
    <property type="entry name" value="Acyl_CoA_acyltransferase"/>
</dbReference>
<dbReference type="Gene3D" id="3.40.630.30">
    <property type="match status" value="1"/>
</dbReference>
<dbReference type="InterPro" id="IPR000182">
    <property type="entry name" value="GNAT_dom"/>
</dbReference>
<dbReference type="PROSITE" id="PS51186">
    <property type="entry name" value="GNAT"/>
    <property type="match status" value="1"/>
</dbReference>
<dbReference type="Pfam" id="PF00583">
    <property type="entry name" value="Acetyltransf_1"/>
    <property type="match status" value="1"/>
</dbReference>
<evidence type="ECO:0000313" key="2">
    <source>
        <dbReference type="EMBL" id="MBK0332523.1"/>
    </source>
</evidence>
<dbReference type="PANTHER" id="PTHR43072">
    <property type="entry name" value="N-ACETYLTRANSFERASE"/>
    <property type="match status" value="1"/>
</dbReference>
<sequence length="172" mass="18926">MGFTMRRAVPDDEEAMRRAVYAAWRWREPWDDSAYRIHAAAGTPDSYVDGFGTRAGDAGVVAVPDSTDEEMCGAAWFRLFTHQSARSGFVKDTIPELVLAVDERFRGIGVGGRLLDRLLELAPDMGFLALSLHVDAENSVATALYRSRGFETVRTTPNGSVMVRAHGLRGSF</sequence>
<dbReference type="EMBL" id="JAEDAJ010000010">
    <property type="protein sequence ID" value="MBK0332523.1"/>
    <property type="molecule type" value="Genomic_DNA"/>
</dbReference>
<dbReference type="CDD" id="cd04301">
    <property type="entry name" value="NAT_SF"/>
    <property type="match status" value="1"/>
</dbReference>
<evidence type="ECO:0000313" key="3">
    <source>
        <dbReference type="Proteomes" id="UP000612352"/>
    </source>
</evidence>
<feature type="domain" description="N-acetyltransferase" evidence="1">
    <location>
        <begin position="3"/>
        <end position="167"/>
    </location>
</feature>
<accession>A0ABS1BD26</accession>
<dbReference type="Proteomes" id="UP000612352">
    <property type="component" value="Unassembled WGS sequence"/>
</dbReference>
<proteinExistence type="predicted"/>
<dbReference type="RefSeq" id="WP_200503426.1">
    <property type="nucleotide sequence ID" value="NZ_JAEDAJ010000010.1"/>
</dbReference>
<name>A0ABS1BD26_9MICO</name>
<gene>
    <name evidence="2" type="ORF">I8D64_14070</name>
</gene>
<keyword evidence="3" id="KW-1185">Reference proteome</keyword>
<protein>
    <submittedName>
        <fullName evidence="2">GNAT family N-acetyltransferase</fullName>
    </submittedName>
</protein>